<proteinExistence type="predicted"/>
<sequence length="128" mass="13572">MNGERFVAEVKNLAEVDSNERAREAVRATLETLGERLAGNEPSNLAAQLPPEVAPFVEGEGGREAFAVEEFYGRVARKEGVDEEEAVKHARAVATVLQTAVTGGELGDVRSQLGKGYGELFGQPGSSA</sequence>
<protein>
    <recommendedName>
        <fullName evidence="2">DUF2267 domain-containing protein</fullName>
    </recommendedName>
</protein>
<dbReference type="Gene3D" id="1.10.490.110">
    <property type="entry name" value="Uncharacterized conserved protein DUF2267"/>
    <property type="match status" value="1"/>
</dbReference>
<gene>
    <name evidence="1" type="ORF">AVDCRST_MAG55-2356</name>
</gene>
<dbReference type="Pfam" id="PF10025">
    <property type="entry name" value="DUF2267"/>
    <property type="match status" value="1"/>
</dbReference>
<name>A0A6J4PXP6_9ACTN</name>
<dbReference type="AlphaFoldDB" id="A0A6J4PXP6"/>
<organism evidence="1">
    <name type="scientific">uncultured Rubrobacteraceae bacterium</name>
    <dbReference type="NCBI Taxonomy" id="349277"/>
    <lineage>
        <taxon>Bacteria</taxon>
        <taxon>Bacillati</taxon>
        <taxon>Actinomycetota</taxon>
        <taxon>Rubrobacteria</taxon>
        <taxon>Rubrobacterales</taxon>
        <taxon>Rubrobacteraceae</taxon>
        <taxon>environmental samples</taxon>
    </lineage>
</organism>
<evidence type="ECO:0000313" key="1">
    <source>
        <dbReference type="EMBL" id="CAA9426577.1"/>
    </source>
</evidence>
<dbReference type="InterPro" id="IPR038282">
    <property type="entry name" value="DUF2267_sf"/>
</dbReference>
<evidence type="ECO:0008006" key="2">
    <source>
        <dbReference type="Google" id="ProtNLM"/>
    </source>
</evidence>
<accession>A0A6J4PXP6</accession>
<dbReference type="EMBL" id="CADCUZ010000112">
    <property type="protein sequence ID" value="CAA9426577.1"/>
    <property type="molecule type" value="Genomic_DNA"/>
</dbReference>
<dbReference type="InterPro" id="IPR018727">
    <property type="entry name" value="DUF2267"/>
</dbReference>
<reference evidence="1" key="1">
    <citation type="submission" date="2020-02" db="EMBL/GenBank/DDBJ databases">
        <authorList>
            <person name="Meier V. D."/>
        </authorList>
    </citation>
    <scope>NUCLEOTIDE SEQUENCE</scope>
    <source>
        <strain evidence="1">AVDCRST_MAG55</strain>
    </source>
</reference>